<organism evidence="2 3">
    <name type="scientific">Solanum pinnatisectum</name>
    <name type="common">tansyleaf nightshade</name>
    <dbReference type="NCBI Taxonomy" id="50273"/>
    <lineage>
        <taxon>Eukaryota</taxon>
        <taxon>Viridiplantae</taxon>
        <taxon>Streptophyta</taxon>
        <taxon>Embryophyta</taxon>
        <taxon>Tracheophyta</taxon>
        <taxon>Spermatophyta</taxon>
        <taxon>Magnoliopsida</taxon>
        <taxon>eudicotyledons</taxon>
        <taxon>Gunneridae</taxon>
        <taxon>Pentapetalae</taxon>
        <taxon>asterids</taxon>
        <taxon>lamiids</taxon>
        <taxon>Solanales</taxon>
        <taxon>Solanaceae</taxon>
        <taxon>Solanoideae</taxon>
        <taxon>Solaneae</taxon>
        <taxon>Solanum</taxon>
    </lineage>
</organism>
<accession>A0AAV9KMP5</accession>
<gene>
    <name evidence="2" type="ORF">R3W88_020115</name>
</gene>
<dbReference type="AlphaFoldDB" id="A0AAV9KMP5"/>
<reference evidence="2 3" key="1">
    <citation type="submission" date="2023-10" db="EMBL/GenBank/DDBJ databases">
        <title>Genome-Wide Identification Analysis in wild type Solanum Pinnatisectum Reveals Some Genes Defensing Phytophthora Infestans.</title>
        <authorList>
            <person name="Sun C."/>
        </authorList>
    </citation>
    <scope>NUCLEOTIDE SEQUENCE [LARGE SCALE GENOMIC DNA]</scope>
    <source>
        <strain evidence="2">LQN</strain>
        <tissue evidence="2">Leaf</tissue>
    </source>
</reference>
<keyword evidence="1" id="KW-0812">Transmembrane</keyword>
<keyword evidence="1" id="KW-0472">Membrane</keyword>
<comment type="caution">
    <text evidence="2">The sequence shown here is derived from an EMBL/GenBank/DDBJ whole genome shotgun (WGS) entry which is preliminary data.</text>
</comment>
<keyword evidence="3" id="KW-1185">Reference proteome</keyword>
<name>A0AAV9KMP5_9SOLN</name>
<keyword evidence="1" id="KW-1133">Transmembrane helix</keyword>
<evidence type="ECO:0000313" key="2">
    <source>
        <dbReference type="EMBL" id="KAK4714208.1"/>
    </source>
</evidence>
<evidence type="ECO:0000313" key="3">
    <source>
        <dbReference type="Proteomes" id="UP001311915"/>
    </source>
</evidence>
<sequence>MCSCHAISVLVLFLNNLALFMSFIVIIMDINPFLSLLVSCDFEQIHRTPLPPSSSRLCILFFLFRERLLTGSGKCNNNWNEAKLRISKPKSGQYTCCIRLYTALYDDIQVKNVKNTGLGQCTGVREQEMRKKSRYTCSYTLIYSPYIPKTGLGKSPEISSEFGPK</sequence>
<dbReference type="EMBL" id="JAWPEI010000010">
    <property type="protein sequence ID" value="KAK4714208.1"/>
    <property type="molecule type" value="Genomic_DNA"/>
</dbReference>
<protein>
    <submittedName>
        <fullName evidence="2">Uncharacterized protein</fullName>
    </submittedName>
</protein>
<proteinExistence type="predicted"/>
<dbReference type="Proteomes" id="UP001311915">
    <property type="component" value="Unassembled WGS sequence"/>
</dbReference>
<feature type="transmembrane region" description="Helical" evidence="1">
    <location>
        <begin position="6"/>
        <end position="27"/>
    </location>
</feature>
<evidence type="ECO:0000256" key="1">
    <source>
        <dbReference type="SAM" id="Phobius"/>
    </source>
</evidence>